<comment type="caution">
    <text evidence="1">The sequence shown here is derived from an EMBL/GenBank/DDBJ whole genome shotgun (WGS) entry which is preliminary data.</text>
</comment>
<evidence type="ECO:0000313" key="1">
    <source>
        <dbReference type="EMBL" id="KAK1435691.1"/>
    </source>
</evidence>
<proteinExistence type="predicted"/>
<keyword evidence="2" id="KW-1185">Reference proteome</keyword>
<organism evidence="1 2">
    <name type="scientific">Tagetes erecta</name>
    <name type="common">African marigold</name>
    <dbReference type="NCBI Taxonomy" id="13708"/>
    <lineage>
        <taxon>Eukaryota</taxon>
        <taxon>Viridiplantae</taxon>
        <taxon>Streptophyta</taxon>
        <taxon>Embryophyta</taxon>
        <taxon>Tracheophyta</taxon>
        <taxon>Spermatophyta</taxon>
        <taxon>Magnoliopsida</taxon>
        <taxon>eudicotyledons</taxon>
        <taxon>Gunneridae</taxon>
        <taxon>Pentapetalae</taxon>
        <taxon>asterids</taxon>
        <taxon>campanulids</taxon>
        <taxon>Asterales</taxon>
        <taxon>Asteraceae</taxon>
        <taxon>Asteroideae</taxon>
        <taxon>Heliantheae alliance</taxon>
        <taxon>Tageteae</taxon>
        <taxon>Tagetes</taxon>
    </lineage>
</organism>
<dbReference type="AlphaFoldDB" id="A0AAD8P8C8"/>
<accession>A0AAD8P8C8</accession>
<evidence type="ECO:0000313" key="2">
    <source>
        <dbReference type="Proteomes" id="UP001229421"/>
    </source>
</evidence>
<dbReference type="Proteomes" id="UP001229421">
    <property type="component" value="Unassembled WGS sequence"/>
</dbReference>
<gene>
    <name evidence="1" type="ORF">QVD17_01457</name>
</gene>
<dbReference type="EMBL" id="JAUHHV010000001">
    <property type="protein sequence ID" value="KAK1435691.1"/>
    <property type="molecule type" value="Genomic_DNA"/>
</dbReference>
<sequence>MSLYLSLFIYVLFSSNKPRKCASSLSLTHTHKYIFPQIHSTLKSNSKSKSEKRINHRFCLQKGYFT</sequence>
<protein>
    <submittedName>
        <fullName evidence="1">Uncharacterized protein</fullName>
    </submittedName>
</protein>
<name>A0AAD8P8C8_TARER</name>
<reference evidence="1" key="1">
    <citation type="journal article" date="2023" name="bioRxiv">
        <title>Improved chromosome-level genome assembly for marigold (Tagetes erecta).</title>
        <authorList>
            <person name="Jiang F."/>
            <person name="Yuan L."/>
            <person name="Wang S."/>
            <person name="Wang H."/>
            <person name="Xu D."/>
            <person name="Wang A."/>
            <person name="Fan W."/>
        </authorList>
    </citation>
    <scope>NUCLEOTIDE SEQUENCE</scope>
    <source>
        <strain evidence="1">WSJ</strain>
        <tissue evidence="1">Leaf</tissue>
    </source>
</reference>